<sequence>MQCFEDNLCGLDGQFMEKGDIRTEYHPHSGRAPTIKHYEDYRHRAPAPLPAKQSPWLPFRSRTEFAIAKIILEAGLTEKQTNVLTKAIHKVVKGEDVFEISNYREMCELWDRVALSLTSFEQVKISAQYKESARQYDLYYKPLWGWAVDLLSDPQLAPFFEWDAQRVFRYDGMNMIRFYDEPWAGDRFWEIQDKLPPSGKPLCIILYADKAKLSSFGTQKGYPVIARCANLPSDIRHGTGLGGGRVVGWLPVVEDEAAEKGKSAYADFKRAIWHNSFLVILESISTKSKTGVWFTCGDGVQRHLFPVVFALSADYEEQSVMALIRGTNSKYPCPVCLVPKPQMSNLTIKHPLRHGVESQRLYDEATAATTKATQNEILKAQSLRLVPNAFWTIQHSDPHRTLSWDRLHNYPHGLGGKHIWPLLKKYIEDLPRSCAALVDNGYANLPRWPNLNHFSQVLNVHFSDANKYEDILKLAPFILQNILTDESSPPGFLLLRCLRSFLKLNTYVALRVHTDVTLVDGEAELSRFSSLISEYSCILIPDNEGASSEADDNAEDVSTKNWNFPQMHTQVHLFDDIRAKGATRHYNTKPNEQMHGPLRRAYLLRMNFKNVAPQILQVNHWVLAAQVVQDNIDVLDAHYDEQQTDSIDKNERYVDANDGEAIDAPGPAAPATVILDRIVFKSPVSDGAGCSFRQLETTSKESFLLSLRSKVTAFLRQYFQDNQIDASYPAIKPDETFVEYRAMRVYYESIVDWKITWDTLRCNPSFYGAPRYDHVMINVGPDLVIFARLLFLFIYHHPGQPEPYRLACILPLDAPVGNRQQKDRLLGLQLLRAQPSARVIDARSIIRGAYIVPDHGEKDSGRYYVVDIIDGDMFLRLRRLLPNIYDSGS</sequence>
<dbReference type="InterPro" id="IPR041078">
    <property type="entry name" value="Plavaka"/>
</dbReference>
<accession>A0A0C2WEJ7</accession>
<evidence type="ECO:0000313" key="1">
    <source>
        <dbReference type="EMBL" id="KIL54473.1"/>
    </source>
</evidence>
<organism evidence="1 2">
    <name type="scientific">Amanita muscaria (strain Koide BX008)</name>
    <dbReference type="NCBI Taxonomy" id="946122"/>
    <lineage>
        <taxon>Eukaryota</taxon>
        <taxon>Fungi</taxon>
        <taxon>Dikarya</taxon>
        <taxon>Basidiomycota</taxon>
        <taxon>Agaricomycotina</taxon>
        <taxon>Agaricomycetes</taxon>
        <taxon>Agaricomycetidae</taxon>
        <taxon>Agaricales</taxon>
        <taxon>Pluteineae</taxon>
        <taxon>Amanitaceae</taxon>
        <taxon>Amanita</taxon>
    </lineage>
</organism>
<dbReference type="EMBL" id="KN818736">
    <property type="protein sequence ID" value="KIL54473.1"/>
    <property type="molecule type" value="Genomic_DNA"/>
</dbReference>
<proteinExistence type="predicted"/>
<dbReference type="AlphaFoldDB" id="A0A0C2WEJ7"/>
<gene>
    <name evidence="1" type="ORF">M378DRAFT_174223</name>
</gene>
<dbReference type="InParanoid" id="A0A0C2WEJ7"/>
<dbReference type="HOGENOM" id="CLU_009122_0_0_1"/>
<dbReference type="Proteomes" id="UP000054549">
    <property type="component" value="Unassembled WGS sequence"/>
</dbReference>
<dbReference type="OrthoDB" id="3239511at2759"/>
<protein>
    <submittedName>
        <fullName evidence="1">Uncharacterized protein</fullName>
    </submittedName>
</protein>
<keyword evidence="2" id="KW-1185">Reference proteome</keyword>
<dbReference type="Pfam" id="PF18759">
    <property type="entry name" value="Plavaka"/>
    <property type="match status" value="1"/>
</dbReference>
<name>A0A0C2WEJ7_AMAMK</name>
<evidence type="ECO:0000313" key="2">
    <source>
        <dbReference type="Proteomes" id="UP000054549"/>
    </source>
</evidence>
<reference evidence="1 2" key="1">
    <citation type="submission" date="2014-04" db="EMBL/GenBank/DDBJ databases">
        <title>Evolutionary Origins and Diversification of the Mycorrhizal Mutualists.</title>
        <authorList>
            <consortium name="DOE Joint Genome Institute"/>
            <consortium name="Mycorrhizal Genomics Consortium"/>
            <person name="Kohler A."/>
            <person name="Kuo A."/>
            <person name="Nagy L.G."/>
            <person name="Floudas D."/>
            <person name="Copeland A."/>
            <person name="Barry K.W."/>
            <person name="Cichocki N."/>
            <person name="Veneault-Fourrey C."/>
            <person name="LaButti K."/>
            <person name="Lindquist E.A."/>
            <person name="Lipzen A."/>
            <person name="Lundell T."/>
            <person name="Morin E."/>
            <person name="Murat C."/>
            <person name="Riley R."/>
            <person name="Ohm R."/>
            <person name="Sun H."/>
            <person name="Tunlid A."/>
            <person name="Henrissat B."/>
            <person name="Grigoriev I.V."/>
            <person name="Hibbett D.S."/>
            <person name="Martin F."/>
        </authorList>
    </citation>
    <scope>NUCLEOTIDE SEQUENCE [LARGE SCALE GENOMIC DNA]</scope>
    <source>
        <strain evidence="1 2">Koide BX008</strain>
    </source>
</reference>